<proteinExistence type="predicted"/>
<accession>A0ACB7CEM7</accession>
<evidence type="ECO:0000313" key="2">
    <source>
        <dbReference type="Proteomes" id="UP000768646"/>
    </source>
</evidence>
<dbReference type="Proteomes" id="UP000768646">
    <property type="component" value="Unassembled WGS sequence"/>
</dbReference>
<name>A0ACB7CEM7_9ASCO</name>
<keyword evidence="2" id="KW-1185">Reference proteome</keyword>
<dbReference type="EMBL" id="JABTEG010000005">
    <property type="protein sequence ID" value="KAG4304947.1"/>
    <property type="molecule type" value="Genomic_DNA"/>
</dbReference>
<reference evidence="1 2" key="1">
    <citation type="journal article" date="2021" name="Commun. Biol.">
        <title>Genomic insights into the host specific adaptation of the Pneumocystis genus.</title>
        <authorList>
            <person name="Cisse O.H."/>
            <person name="Ma L."/>
            <person name="Dekker J.P."/>
            <person name="Khil P.P."/>
            <person name="Youn J.-H."/>
            <person name="Brenchley J.M."/>
            <person name="Blair R."/>
            <person name="Pahar B."/>
            <person name="Chabe M."/>
            <person name="Van Rompay K.K.A."/>
            <person name="Keesler R."/>
            <person name="Sukura A."/>
            <person name="Hirsch V."/>
            <person name="Kutty G."/>
            <person name="Liu Y."/>
            <person name="Peng L."/>
            <person name="Chen J."/>
            <person name="Song J."/>
            <person name="Weissenbacher-Lang C."/>
            <person name="Xu J."/>
            <person name="Upham N.S."/>
            <person name="Stajich J.E."/>
            <person name="Cuomo C.A."/>
            <person name="Cushion M.T."/>
            <person name="Kovacs J.A."/>
        </authorList>
    </citation>
    <scope>NUCLEOTIDE SEQUENCE [LARGE SCALE GENOMIC DNA]</scope>
    <source>
        <strain evidence="1 2">RABM</strain>
    </source>
</reference>
<evidence type="ECO:0000313" key="1">
    <source>
        <dbReference type="EMBL" id="KAG4304947.1"/>
    </source>
</evidence>
<protein>
    <submittedName>
        <fullName evidence="1">Uncharacterized protein</fullName>
    </submittedName>
</protein>
<gene>
    <name evidence="1" type="ORF">PORY_001622</name>
</gene>
<comment type="caution">
    <text evidence="1">The sequence shown here is derived from an EMBL/GenBank/DDBJ whole genome shotgun (WGS) entry which is preliminary data.</text>
</comment>
<organism evidence="1 2">
    <name type="scientific">Pneumocystis oryctolagi</name>
    <dbReference type="NCBI Taxonomy" id="42067"/>
    <lineage>
        <taxon>Eukaryota</taxon>
        <taxon>Fungi</taxon>
        <taxon>Dikarya</taxon>
        <taxon>Ascomycota</taxon>
        <taxon>Taphrinomycotina</taxon>
        <taxon>Pneumocystomycetes</taxon>
        <taxon>Pneumocystaceae</taxon>
        <taxon>Pneumocystis</taxon>
    </lineage>
</organism>
<sequence>MDMQNEPSDSKGLSESTVDKAILDLSDTVIYFGTPTSAEKRLHTVETPLQHVSSRRKTVLLPSKTVLFSTESLNQQENCKEKKKNRRQSYLYATKNSVMLEQQRLIEVQNDEDVALFSASSFEENALFIEAPGSVERKIKKKNDLKKTLPSLQKRMEESRGFSIFDTVIPHSISTITRRKSISSLLQKQNKTLNCTFKKKPETYEAYISSYVKIQACIRGYLVRKSIILQNQAARIIQLKYITILSRRNFHKQRRSAIIIQAAWRGWVARIRYLQIVEACICIQKWWRQLSHKRKMRQKDAISGFQEKEVLGNVSNNSSLQGFLKKWESKRALATTVKDKNEKKEISPKKNNGELMKSMKENFLPYLVEEPSQKTDASIALYESPKLSKKVSRSKTSLPDSKSATSMTMMLRQSISLSTARILSNSTKQLSSANTHNCHTSFQNLSKLPKSRLTAPRFTSRTTVLGDISPNLLREDTIEVLSTPTKGVKVDGISTGALRVSTPSPKKCIHLGSPSRKALKKPVISRKTALLVPQNIKLSHSSQTTSENTPSKKNSNLVNNGFGSPSKQKIDQIESFKNIETNGEERVLCNRSKMTNSKTLPSSNSQLYVPIVKHNTISQNLYTPYRSLNYLTLGEITKITRQNTYQNRLYRCDFDRVIIRKNQLRPPSPTAKSQSRLAAEAHLRRKRLQKEKTHDYVLGPGDDDNWVPRELTSLKKGVRWDKLLESEPKKHIFNHTLERLSLGKTKVQKACLSKKTQMIRLDDFGNVLDAREPLTPIIGKAEKVIVQKFLYKGEEDE</sequence>